<proteinExistence type="predicted"/>
<dbReference type="RefSeq" id="WP_184652241.1">
    <property type="nucleotide sequence ID" value="NZ_JACHFR010000002.1"/>
</dbReference>
<evidence type="ECO:0008006" key="3">
    <source>
        <dbReference type="Google" id="ProtNLM"/>
    </source>
</evidence>
<dbReference type="AlphaFoldDB" id="A0A840SDJ5"/>
<dbReference type="EMBL" id="JACHFR010000002">
    <property type="protein sequence ID" value="MBB5218800.1"/>
    <property type="molecule type" value="Genomic_DNA"/>
</dbReference>
<dbReference type="PROSITE" id="PS51257">
    <property type="entry name" value="PROKAR_LIPOPROTEIN"/>
    <property type="match status" value="1"/>
</dbReference>
<protein>
    <recommendedName>
        <fullName evidence="3">Lipoprotein</fullName>
    </recommendedName>
</protein>
<organism evidence="1 2">
    <name type="scientific">Treponema rectale</name>
    <dbReference type="NCBI Taxonomy" id="744512"/>
    <lineage>
        <taxon>Bacteria</taxon>
        <taxon>Pseudomonadati</taxon>
        <taxon>Spirochaetota</taxon>
        <taxon>Spirochaetia</taxon>
        <taxon>Spirochaetales</taxon>
        <taxon>Treponemataceae</taxon>
        <taxon>Treponema</taxon>
    </lineage>
</organism>
<accession>A0A840SDJ5</accession>
<evidence type="ECO:0000313" key="1">
    <source>
        <dbReference type="EMBL" id="MBB5218800.1"/>
    </source>
</evidence>
<evidence type="ECO:0000313" key="2">
    <source>
        <dbReference type="Proteomes" id="UP000578697"/>
    </source>
</evidence>
<sequence>MKKLFFYGAIAFAAIMSFSCRSLQKDIIMSTDSQVQTEDVLRIEKKLIKADSESICKLVDAKTLQSDCNYILADIQTSIEKAGMNKALLARLYALEGRTYLIAGKTSKAKDFYKLSTASCKGDSQTIILGVRLGEIKNLNSEDLVAGSNENALLILERGIQAYFGKNFSESVVYFDKAFMMLPEHYAEYYGLIKSSAWELRSVEDVTDNKKIQELLLKNQITLSEMLLITQDTTDLFDAYTSGKTLSEKELYKVLKKEGIFSPRSVLNSAPYELQEGIDRNQVMTKILCARVLWNIYVSRQNEGFDSAKFSKFYKSAGFGSPISDVDVNSEDFDAVLGCVENEIMDLEDGDSFEPETTPSGVQINKWAKGIK</sequence>
<comment type="caution">
    <text evidence="1">The sequence shown here is derived from an EMBL/GenBank/DDBJ whole genome shotgun (WGS) entry which is preliminary data.</text>
</comment>
<name>A0A840SDJ5_9SPIR</name>
<reference evidence="1 2" key="1">
    <citation type="submission" date="2020-08" db="EMBL/GenBank/DDBJ databases">
        <title>Genomic Encyclopedia of Type Strains, Phase IV (KMG-IV): sequencing the most valuable type-strain genomes for metagenomic binning, comparative biology and taxonomic classification.</title>
        <authorList>
            <person name="Goeker M."/>
        </authorList>
    </citation>
    <scope>NUCLEOTIDE SEQUENCE [LARGE SCALE GENOMIC DNA]</scope>
    <source>
        <strain evidence="1 2">DSM 103679</strain>
    </source>
</reference>
<keyword evidence="2" id="KW-1185">Reference proteome</keyword>
<gene>
    <name evidence="1" type="ORF">HNP77_001169</name>
</gene>
<dbReference type="Proteomes" id="UP000578697">
    <property type="component" value="Unassembled WGS sequence"/>
</dbReference>